<dbReference type="AlphaFoldDB" id="A0AAV5U2N7"/>
<protein>
    <submittedName>
        <fullName evidence="1">Uncharacterized protein</fullName>
    </submittedName>
</protein>
<gene>
    <name evidence="1" type="ORF">PENTCL1PPCAC_23201</name>
</gene>
<organism evidence="1 2">
    <name type="scientific">Pristionchus entomophagus</name>
    <dbReference type="NCBI Taxonomy" id="358040"/>
    <lineage>
        <taxon>Eukaryota</taxon>
        <taxon>Metazoa</taxon>
        <taxon>Ecdysozoa</taxon>
        <taxon>Nematoda</taxon>
        <taxon>Chromadorea</taxon>
        <taxon>Rhabditida</taxon>
        <taxon>Rhabditina</taxon>
        <taxon>Diplogasteromorpha</taxon>
        <taxon>Diplogasteroidea</taxon>
        <taxon>Neodiplogasteridae</taxon>
        <taxon>Pristionchus</taxon>
    </lineage>
</organism>
<feature type="non-terminal residue" evidence="1">
    <location>
        <position position="1"/>
    </location>
</feature>
<keyword evidence="2" id="KW-1185">Reference proteome</keyword>
<evidence type="ECO:0000313" key="2">
    <source>
        <dbReference type="Proteomes" id="UP001432027"/>
    </source>
</evidence>
<dbReference type="EMBL" id="BTSX01000005">
    <property type="protein sequence ID" value="GMT01027.1"/>
    <property type="molecule type" value="Genomic_DNA"/>
</dbReference>
<sequence length="166" mass="19381">AYPTEMSVDHRGTFFDTMRIIGEGQDCSVSDAQKVFFNLFELHRERADGVITEENLTKEEKEIVHSHLLTFILELTPRKYLSGMVVFRLEILPVLYPYVEERNKWKVAGIFAPWLVENEHHILCVLGVMIKIEEIVDFKHALHKHPRWHGDFSIALEVESNYSLTD</sequence>
<dbReference type="Proteomes" id="UP001432027">
    <property type="component" value="Unassembled WGS sequence"/>
</dbReference>
<accession>A0AAV5U2N7</accession>
<name>A0AAV5U2N7_9BILA</name>
<comment type="caution">
    <text evidence="1">The sequence shown here is derived from an EMBL/GenBank/DDBJ whole genome shotgun (WGS) entry which is preliminary data.</text>
</comment>
<evidence type="ECO:0000313" key="1">
    <source>
        <dbReference type="EMBL" id="GMT01027.1"/>
    </source>
</evidence>
<reference evidence="1" key="1">
    <citation type="submission" date="2023-10" db="EMBL/GenBank/DDBJ databases">
        <title>Genome assembly of Pristionchus species.</title>
        <authorList>
            <person name="Yoshida K."/>
            <person name="Sommer R.J."/>
        </authorList>
    </citation>
    <scope>NUCLEOTIDE SEQUENCE</scope>
    <source>
        <strain evidence="1">RS0144</strain>
    </source>
</reference>
<proteinExistence type="predicted"/>